<dbReference type="Proteomes" id="UP000749471">
    <property type="component" value="Unassembled WGS sequence"/>
</dbReference>
<dbReference type="EMBL" id="JAHLPM010000015">
    <property type="protein sequence ID" value="MBU5439474.1"/>
    <property type="molecule type" value="Genomic_DNA"/>
</dbReference>
<organism evidence="1 2">
    <name type="scientific">Tissierella simiarum</name>
    <dbReference type="NCBI Taxonomy" id="2841534"/>
    <lineage>
        <taxon>Bacteria</taxon>
        <taxon>Bacillati</taxon>
        <taxon>Bacillota</taxon>
        <taxon>Tissierellia</taxon>
        <taxon>Tissierellales</taxon>
        <taxon>Tissierellaceae</taxon>
        <taxon>Tissierella</taxon>
    </lineage>
</organism>
<reference evidence="1 2" key="1">
    <citation type="submission" date="2021-06" db="EMBL/GenBank/DDBJ databases">
        <authorList>
            <person name="Sun Q."/>
            <person name="Li D."/>
        </authorList>
    </citation>
    <scope>NUCLEOTIDE SEQUENCE [LARGE SCALE GENOMIC DNA]</scope>
    <source>
        <strain evidence="1 2">MSJ-40</strain>
    </source>
</reference>
<dbReference type="RefSeq" id="WP_216521181.1">
    <property type="nucleotide sequence ID" value="NZ_JAHLPM010000015.1"/>
</dbReference>
<proteinExistence type="predicted"/>
<gene>
    <name evidence="1" type="ORF">KQI42_15775</name>
</gene>
<keyword evidence="2" id="KW-1185">Reference proteome</keyword>
<sequence length="129" mass="15356">MDLKNISTEDLINELKDRKEVDVYVSGLYRKFEAQIKKKYTNNREFVKLPDFYTLIVIDEDEKVRKIHVEDGIMRRFRFVTDDESKKDKFNELVYSKNLSRDDLVLILTTINLNLDIFPQGLLEKYLGS</sequence>
<accession>A0ABS6E9N5</accession>
<evidence type="ECO:0000313" key="2">
    <source>
        <dbReference type="Proteomes" id="UP000749471"/>
    </source>
</evidence>
<name>A0ABS6E9N5_9FIRM</name>
<comment type="caution">
    <text evidence="1">The sequence shown here is derived from an EMBL/GenBank/DDBJ whole genome shotgun (WGS) entry which is preliminary data.</text>
</comment>
<evidence type="ECO:0000313" key="1">
    <source>
        <dbReference type="EMBL" id="MBU5439474.1"/>
    </source>
</evidence>
<protein>
    <submittedName>
        <fullName evidence="1">Uncharacterized protein</fullName>
    </submittedName>
</protein>